<keyword evidence="5" id="KW-0863">Zinc-finger</keyword>
<evidence type="ECO:0000313" key="12">
    <source>
        <dbReference type="Proteomes" id="UP000728032"/>
    </source>
</evidence>
<dbReference type="GO" id="GO:0000978">
    <property type="term" value="F:RNA polymerase II cis-regulatory region sequence-specific DNA binding"/>
    <property type="evidence" value="ECO:0007669"/>
    <property type="project" value="TreeGrafter"/>
</dbReference>
<dbReference type="InterPro" id="IPR002515">
    <property type="entry name" value="Znf_C2H2C"/>
</dbReference>
<evidence type="ECO:0000256" key="6">
    <source>
        <dbReference type="ARBA" id="ARBA00022833"/>
    </source>
</evidence>
<comment type="subcellular location">
    <subcellularLocation>
        <location evidence="1">Nucleus</location>
    </subcellularLocation>
</comment>
<evidence type="ECO:0000256" key="10">
    <source>
        <dbReference type="SAM" id="Coils"/>
    </source>
</evidence>
<sequence>MNNKELLHCPTPGCTGMGHISGNYATHRSLSGCPNADKAQVLVAQQEIKFCPTPGCDGSGHITGNYTSHRSLSGCPRARDFRHKKPFITSPAMSSLANKLKVEIITDNREFQRNESKLITLNQILKSEIKDNELSRHTPKTDGQSCPTPGCDGSGHITGSFLTHRSLSGCPRVAANLDLFEASKTNVYNSDNNVKIGSCNGLTGRLSAKYLSADTGKLLNGSTDDVQVIEDQIYELREHNTKMESELNRIKSEYIQLEQQIESYEKVGHRCLN</sequence>
<organism evidence="11">
    <name type="scientific">Oppiella nova</name>
    <dbReference type="NCBI Taxonomy" id="334625"/>
    <lineage>
        <taxon>Eukaryota</taxon>
        <taxon>Metazoa</taxon>
        <taxon>Ecdysozoa</taxon>
        <taxon>Arthropoda</taxon>
        <taxon>Chelicerata</taxon>
        <taxon>Arachnida</taxon>
        <taxon>Acari</taxon>
        <taxon>Acariformes</taxon>
        <taxon>Sarcoptiformes</taxon>
        <taxon>Oribatida</taxon>
        <taxon>Brachypylina</taxon>
        <taxon>Oppioidea</taxon>
        <taxon>Oppiidae</taxon>
        <taxon>Oppiella</taxon>
    </lineage>
</organism>
<feature type="coiled-coil region" evidence="10">
    <location>
        <begin position="233"/>
        <end position="267"/>
    </location>
</feature>
<evidence type="ECO:0000256" key="1">
    <source>
        <dbReference type="ARBA" id="ARBA00004123"/>
    </source>
</evidence>
<evidence type="ECO:0000256" key="9">
    <source>
        <dbReference type="ARBA" id="ARBA00023242"/>
    </source>
</evidence>
<dbReference type="Pfam" id="PF01530">
    <property type="entry name" value="zf-C2HC"/>
    <property type="match status" value="3"/>
</dbReference>
<dbReference type="Gene3D" id="4.10.320.30">
    <property type="match status" value="3"/>
</dbReference>
<gene>
    <name evidence="11" type="ORF">ONB1V03_LOCUS19422</name>
</gene>
<keyword evidence="12" id="KW-1185">Reference proteome</keyword>
<evidence type="ECO:0000256" key="3">
    <source>
        <dbReference type="ARBA" id="ARBA00022723"/>
    </source>
</evidence>
<dbReference type="AlphaFoldDB" id="A0A7R9MMU3"/>
<accession>A0A7R9MMU3</accession>
<dbReference type="InterPro" id="IPR036060">
    <property type="entry name" value="Znf_C2H2C_sf"/>
</dbReference>
<evidence type="ECO:0000313" key="11">
    <source>
        <dbReference type="EMBL" id="CAD7662862.1"/>
    </source>
</evidence>
<dbReference type="SUPFAM" id="SSF103637">
    <property type="entry name" value="CCHHC domain"/>
    <property type="match status" value="3"/>
</dbReference>
<dbReference type="EMBL" id="OC944518">
    <property type="protein sequence ID" value="CAD7662862.1"/>
    <property type="molecule type" value="Genomic_DNA"/>
</dbReference>
<evidence type="ECO:0000256" key="8">
    <source>
        <dbReference type="ARBA" id="ARBA00023163"/>
    </source>
</evidence>
<dbReference type="GO" id="GO:0007399">
    <property type="term" value="P:nervous system development"/>
    <property type="evidence" value="ECO:0007669"/>
    <property type="project" value="UniProtKB-KW"/>
</dbReference>
<evidence type="ECO:0000256" key="5">
    <source>
        <dbReference type="ARBA" id="ARBA00022771"/>
    </source>
</evidence>
<dbReference type="EMBL" id="CAJPVJ010029693">
    <property type="protein sequence ID" value="CAG2179999.1"/>
    <property type="molecule type" value="Genomic_DNA"/>
</dbReference>
<dbReference type="GO" id="GO:0005634">
    <property type="term" value="C:nucleus"/>
    <property type="evidence" value="ECO:0007669"/>
    <property type="project" value="UniProtKB-SubCell"/>
</dbReference>
<keyword evidence="8" id="KW-0804">Transcription</keyword>
<comment type="similarity">
    <text evidence="2">Belongs to the MYT1 family.</text>
</comment>
<dbReference type="FunFam" id="4.10.320.30:FF:000001">
    <property type="entry name" value="Myelin transcription factor 1-like, a"/>
    <property type="match status" value="3"/>
</dbReference>
<proteinExistence type="inferred from homology"/>
<dbReference type="PANTHER" id="PTHR10816">
    <property type="entry name" value="MYELIN TRANSCRIPTION FACTOR 1-RELATED"/>
    <property type="match status" value="1"/>
</dbReference>
<dbReference type="PANTHER" id="PTHR10816:SF15">
    <property type="entry name" value="MYELIN TRANSCRIPTION FACTOR 1-LIKE PROTEIN"/>
    <property type="match status" value="1"/>
</dbReference>
<protein>
    <submittedName>
        <fullName evidence="11">Uncharacterized protein</fullName>
    </submittedName>
</protein>
<keyword evidence="4" id="KW-0677">Repeat</keyword>
<keyword evidence="9" id="KW-0539">Nucleus</keyword>
<dbReference type="OrthoDB" id="10069059at2759"/>
<dbReference type="Proteomes" id="UP000728032">
    <property type="component" value="Unassembled WGS sequence"/>
</dbReference>
<dbReference type="GO" id="GO:0008270">
    <property type="term" value="F:zinc ion binding"/>
    <property type="evidence" value="ECO:0007669"/>
    <property type="project" value="UniProtKB-KW"/>
</dbReference>
<reference evidence="11" key="1">
    <citation type="submission" date="2020-11" db="EMBL/GenBank/DDBJ databases">
        <authorList>
            <person name="Tran Van P."/>
        </authorList>
    </citation>
    <scope>NUCLEOTIDE SEQUENCE</scope>
</reference>
<evidence type="ECO:0000256" key="2">
    <source>
        <dbReference type="ARBA" id="ARBA00010194"/>
    </source>
</evidence>
<dbReference type="PROSITE" id="PS51802">
    <property type="entry name" value="ZF_CCHHC"/>
    <property type="match status" value="3"/>
</dbReference>
<keyword evidence="6" id="KW-0862">Zinc</keyword>
<keyword evidence="7" id="KW-0805">Transcription regulation</keyword>
<keyword evidence="10" id="KW-0175">Coiled coil</keyword>
<keyword evidence="3" id="KW-0479">Metal-binding</keyword>
<evidence type="ECO:0000256" key="7">
    <source>
        <dbReference type="ARBA" id="ARBA00023015"/>
    </source>
</evidence>
<name>A0A7R9MMU3_9ACAR</name>
<dbReference type="GO" id="GO:0000981">
    <property type="term" value="F:DNA-binding transcription factor activity, RNA polymerase II-specific"/>
    <property type="evidence" value="ECO:0007669"/>
    <property type="project" value="TreeGrafter"/>
</dbReference>
<evidence type="ECO:0000256" key="4">
    <source>
        <dbReference type="ARBA" id="ARBA00022737"/>
    </source>
</evidence>